<organism evidence="1">
    <name type="scientific">bioreactor metagenome</name>
    <dbReference type="NCBI Taxonomy" id="1076179"/>
    <lineage>
        <taxon>unclassified sequences</taxon>
        <taxon>metagenomes</taxon>
        <taxon>ecological metagenomes</taxon>
    </lineage>
</organism>
<sequence>MKKELRIFGLGFITGVFAYSHLNKSKKSKDDSAPFSIHEIDDAPPYNSVSIIDQNNIHNDGVELENVRSSSINTMSLRHENASKVMKDAVEIIYNRSKVAENENSYLEQISDELDELLSED</sequence>
<accession>A0A644WYF4</accession>
<comment type="caution">
    <text evidence="1">The sequence shown here is derived from an EMBL/GenBank/DDBJ whole genome shotgun (WGS) entry which is preliminary data.</text>
</comment>
<reference evidence="1" key="1">
    <citation type="submission" date="2019-08" db="EMBL/GenBank/DDBJ databases">
        <authorList>
            <person name="Kucharzyk K."/>
            <person name="Murdoch R.W."/>
            <person name="Higgins S."/>
            <person name="Loffler F."/>
        </authorList>
    </citation>
    <scope>NUCLEOTIDE SEQUENCE</scope>
</reference>
<evidence type="ECO:0000313" key="1">
    <source>
        <dbReference type="EMBL" id="MPM08839.1"/>
    </source>
</evidence>
<dbReference type="AlphaFoldDB" id="A0A644WYF4"/>
<proteinExistence type="predicted"/>
<name>A0A644WYF4_9ZZZZ</name>
<dbReference type="EMBL" id="VSSQ01001496">
    <property type="protein sequence ID" value="MPM08839.1"/>
    <property type="molecule type" value="Genomic_DNA"/>
</dbReference>
<protein>
    <submittedName>
        <fullName evidence="1">Uncharacterized protein</fullName>
    </submittedName>
</protein>
<gene>
    <name evidence="1" type="ORF">SDC9_55155</name>
</gene>